<dbReference type="InterPro" id="IPR000847">
    <property type="entry name" value="LysR_HTH_N"/>
</dbReference>
<keyword evidence="6" id="KW-0614">Plasmid</keyword>
<accession>A0A375HHN8</accession>
<dbReference type="GO" id="GO:0005829">
    <property type="term" value="C:cytosol"/>
    <property type="evidence" value="ECO:0007669"/>
    <property type="project" value="TreeGrafter"/>
</dbReference>
<protein>
    <submittedName>
        <fullName evidence="6">Putative transcriptional activator, LysR family</fullName>
    </submittedName>
</protein>
<keyword evidence="4" id="KW-0804">Transcription</keyword>
<dbReference type="PANTHER" id="PTHR30419">
    <property type="entry name" value="HTH-TYPE TRANSCRIPTIONAL REGULATOR YBHD"/>
    <property type="match status" value="1"/>
</dbReference>
<evidence type="ECO:0000256" key="2">
    <source>
        <dbReference type="ARBA" id="ARBA00023015"/>
    </source>
</evidence>
<proteinExistence type="inferred from homology"/>
<evidence type="ECO:0000256" key="5">
    <source>
        <dbReference type="SAM" id="MobiDB-lite"/>
    </source>
</evidence>
<evidence type="ECO:0000256" key="4">
    <source>
        <dbReference type="ARBA" id="ARBA00023163"/>
    </source>
</evidence>
<dbReference type="InterPro" id="IPR050950">
    <property type="entry name" value="HTH-type_LysR_regulators"/>
</dbReference>
<dbReference type="Pfam" id="PF00126">
    <property type="entry name" value="HTH_1"/>
    <property type="match status" value="1"/>
</dbReference>
<organism evidence="6 7">
    <name type="scientific">Cupriavidus taiwanensis</name>
    <dbReference type="NCBI Taxonomy" id="164546"/>
    <lineage>
        <taxon>Bacteria</taxon>
        <taxon>Pseudomonadati</taxon>
        <taxon>Pseudomonadota</taxon>
        <taxon>Betaproteobacteria</taxon>
        <taxon>Burkholderiales</taxon>
        <taxon>Burkholderiaceae</taxon>
        <taxon>Cupriavidus</taxon>
    </lineage>
</organism>
<dbReference type="GO" id="GO:0003700">
    <property type="term" value="F:DNA-binding transcription factor activity"/>
    <property type="evidence" value="ECO:0007669"/>
    <property type="project" value="InterPro"/>
</dbReference>
<evidence type="ECO:0000313" key="7">
    <source>
        <dbReference type="Proteomes" id="UP000255505"/>
    </source>
</evidence>
<feature type="region of interest" description="Disordered" evidence="5">
    <location>
        <begin position="305"/>
        <end position="328"/>
    </location>
</feature>
<evidence type="ECO:0000313" key="6">
    <source>
        <dbReference type="EMBL" id="SPK75297.1"/>
    </source>
</evidence>
<dbReference type="AlphaFoldDB" id="A0A375HHN8"/>
<dbReference type="GO" id="GO:0003677">
    <property type="term" value="F:DNA binding"/>
    <property type="evidence" value="ECO:0007669"/>
    <property type="project" value="UniProtKB-KW"/>
</dbReference>
<dbReference type="EMBL" id="LT991977">
    <property type="protein sequence ID" value="SPK75297.1"/>
    <property type="molecule type" value="Genomic_DNA"/>
</dbReference>
<reference evidence="6 7" key="1">
    <citation type="submission" date="2018-01" db="EMBL/GenBank/DDBJ databases">
        <authorList>
            <person name="Gaut B.S."/>
            <person name="Morton B.R."/>
            <person name="Clegg M.T."/>
            <person name="Duvall M.R."/>
        </authorList>
    </citation>
    <scope>NUCLEOTIDE SEQUENCE [LARGE SCALE GENOMIC DNA]</scope>
    <source>
        <strain evidence="6">Cupriavidus taiwanensis LMG 19425</strain>
        <plasmid evidence="7">Plasmid ii</plasmid>
    </source>
</reference>
<evidence type="ECO:0000256" key="1">
    <source>
        <dbReference type="ARBA" id="ARBA00009437"/>
    </source>
</evidence>
<dbReference type="SUPFAM" id="SSF53850">
    <property type="entry name" value="Periplasmic binding protein-like II"/>
    <property type="match status" value="1"/>
</dbReference>
<dbReference type="InterPro" id="IPR005119">
    <property type="entry name" value="LysR_subst-bd"/>
</dbReference>
<keyword evidence="2" id="KW-0805">Transcription regulation</keyword>
<dbReference type="InterPro" id="IPR036390">
    <property type="entry name" value="WH_DNA-bd_sf"/>
</dbReference>
<dbReference type="Gene3D" id="1.10.10.10">
    <property type="entry name" value="Winged helix-like DNA-binding domain superfamily/Winged helix DNA-binding domain"/>
    <property type="match status" value="1"/>
</dbReference>
<dbReference type="PANTHER" id="PTHR30419:SF8">
    <property type="entry name" value="NITROGEN ASSIMILATION TRANSCRIPTIONAL ACTIVATOR-RELATED"/>
    <property type="match status" value="1"/>
</dbReference>
<name>A0A375HHN8_9BURK</name>
<dbReference type="InterPro" id="IPR036388">
    <property type="entry name" value="WH-like_DNA-bd_sf"/>
</dbReference>
<dbReference type="SUPFAM" id="SSF46785">
    <property type="entry name" value="Winged helix' DNA-binding domain"/>
    <property type="match status" value="1"/>
</dbReference>
<gene>
    <name evidence="6" type="ORF">CT19425_MP50333</name>
</gene>
<dbReference type="Pfam" id="PF03466">
    <property type="entry name" value="LysR_substrate"/>
    <property type="match status" value="1"/>
</dbReference>
<keyword evidence="3" id="KW-0238">DNA-binding</keyword>
<sequence length="328" mass="36185">MRELNQRRLRYFHEVLTHGSIRGAADSINTSPSVITRQIRLLEEEVGAPLFDRHARGVQPTEAALHLLEYWRGCRAQQELFEDRLQALRGLQHGQVRIATSEGYVDGLMDEVLTDFCARYPRLDVTVDILPVNNVLQEVAESRAHIGLAYNPPGHADIAWVATSSQPVVLLVHAGHPLARRGGKVGVQELADYPLAMMPPAFGLGQVVQMLAYAENIQIRPTLTTNSLAVLRHFVKRHDGITLIGGFAAYRELQAGELVTLPIAHPLFEAAKARLLVKAGRPMGVAANTLLDCILRDMSMFSGARRRRKQRPAARSAPVAIATKATRA</sequence>
<geneLocation type="plasmid" evidence="6">
    <name>II</name>
</geneLocation>
<comment type="similarity">
    <text evidence="1">Belongs to the LysR transcriptional regulatory family.</text>
</comment>
<evidence type="ECO:0000256" key="3">
    <source>
        <dbReference type="ARBA" id="ARBA00023125"/>
    </source>
</evidence>
<dbReference type="RefSeq" id="WP_115665037.1">
    <property type="nucleotide sequence ID" value="NZ_LT976863.1"/>
</dbReference>
<dbReference type="Proteomes" id="UP000255505">
    <property type="component" value="Plasmid II"/>
</dbReference>
<dbReference type="PROSITE" id="PS50931">
    <property type="entry name" value="HTH_LYSR"/>
    <property type="match status" value="1"/>
</dbReference>
<dbReference type="Gene3D" id="3.40.190.290">
    <property type="match status" value="1"/>
</dbReference>